<proteinExistence type="predicted"/>
<sequence length="58" mass="6601">MRRDSKVNDQVVDCHHGNRRSPGEEVNAARDERCFLDHLNINSLLNAFSYGGMNIISK</sequence>
<organism evidence="2 3">
    <name type="scientific">Dreissena polymorpha</name>
    <name type="common">Zebra mussel</name>
    <name type="synonym">Mytilus polymorpha</name>
    <dbReference type="NCBI Taxonomy" id="45954"/>
    <lineage>
        <taxon>Eukaryota</taxon>
        <taxon>Metazoa</taxon>
        <taxon>Spiralia</taxon>
        <taxon>Lophotrochozoa</taxon>
        <taxon>Mollusca</taxon>
        <taxon>Bivalvia</taxon>
        <taxon>Autobranchia</taxon>
        <taxon>Heteroconchia</taxon>
        <taxon>Euheterodonta</taxon>
        <taxon>Imparidentia</taxon>
        <taxon>Neoheterodontei</taxon>
        <taxon>Myida</taxon>
        <taxon>Dreissenoidea</taxon>
        <taxon>Dreissenidae</taxon>
        <taxon>Dreissena</taxon>
    </lineage>
</organism>
<gene>
    <name evidence="2" type="ORF">DPMN_133175</name>
</gene>
<dbReference type="AlphaFoldDB" id="A0A9D4FXD9"/>
<evidence type="ECO:0000313" key="3">
    <source>
        <dbReference type="Proteomes" id="UP000828390"/>
    </source>
</evidence>
<feature type="region of interest" description="Disordered" evidence="1">
    <location>
        <begin position="1"/>
        <end position="26"/>
    </location>
</feature>
<accession>A0A9D4FXD9</accession>
<comment type="caution">
    <text evidence="2">The sequence shown here is derived from an EMBL/GenBank/DDBJ whole genome shotgun (WGS) entry which is preliminary data.</text>
</comment>
<reference evidence="2" key="2">
    <citation type="submission" date="2020-11" db="EMBL/GenBank/DDBJ databases">
        <authorList>
            <person name="McCartney M.A."/>
            <person name="Auch B."/>
            <person name="Kono T."/>
            <person name="Mallez S."/>
            <person name="Becker A."/>
            <person name="Gohl D.M."/>
            <person name="Silverstein K.A.T."/>
            <person name="Koren S."/>
            <person name="Bechman K.B."/>
            <person name="Herman A."/>
            <person name="Abrahante J.E."/>
            <person name="Garbe J."/>
        </authorList>
    </citation>
    <scope>NUCLEOTIDE SEQUENCE</scope>
    <source>
        <strain evidence="2">Duluth1</strain>
        <tissue evidence="2">Whole animal</tissue>
    </source>
</reference>
<dbReference type="Proteomes" id="UP000828390">
    <property type="component" value="Unassembled WGS sequence"/>
</dbReference>
<name>A0A9D4FXD9_DREPO</name>
<protein>
    <submittedName>
        <fullName evidence="2">Uncharacterized protein</fullName>
    </submittedName>
</protein>
<reference evidence="2" key="1">
    <citation type="journal article" date="2019" name="bioRxiv">
        <title>The Genome of the Zebra Mussel, Dreissena polymorpha: A Resource for Invasive Species Research.</title>
        <authorList>
            <person name="McCartney M.A."/>
            <person name="Auch B."/>
            <person name="Kono T."/>
            <person name="Mallez S."/>
            <person name="Zhang Y."/>
            <person name="Obille A."/>
            <person name="Becker A."/>
            <person name="Abrahante J.E."/>
            <person name="Garbe J."/>
            <person name="Badalamenti J.P."/>
            <person name="Herman A."/>
            <person name="Mangelson H."/>
            <person name="Liachko I."/>
            <person name="Sullivan S."/>
            <person name="Sone E.D."/>
            <person name="Koren S."/>
            <person name="Silverstein K.A.T."/>
            <person name="Beckman K.B."/>
            <person name="Gohl D.M."/>
        </authorList>
    </citation>
    <scope>NUCLEOTIDE SEQUENCE</scope>
    <source>
        <strain evidence="2">Duluth1</strain>
        <tissue evidence="2">Whole animal</tissue>
    </source>
</reference>
<evidence type="ECO:0000313" key="2">
    <source>
        <dbReference type="EMBL" id="KAH3804883.1"/>
    </source>
</evidence>
<dbReference type="EMBL" id="JAIWYP010000006">
    <property type="protein sequence ID" value="KAH3804883.1"/>
    <property type="molecule type" value="Genomic_DNA"/>
</dbReference>
<evidence type="ECO:0000256" key="1">
    <source>
        <dbReference type="SAM" id="MobiDB-lite"/>
    </source>
</evidence>
<keyword evidence="3" id="KW-1185">Reference proteome</keyword>